<reference evidence="1 2" key="1">
    <citation type="submission" date="2015-04" db="EMBL/GenBank/DDBJ databases">
        <title>Complete genome sequence of Schizopora paradoxa KUC8140, a cosmopolitan wood degrader in East Asia.</title>
        <authorList>
            <consortium name="DOE Joint Genome Institute"/>
            <person name="Min B."/>
            <person name="Park H."/>
            <person name="Jang Y."/>
            <person name="Kim J.-J."/>
            <person name="Kim K.H."/>
            <person name="Pangilinan J."/>
            <person name="Lipzen A."/>
            <person name="Riley R."/>
            <person name="Grigoriev I.V."/>
            <person name="Spatafora J.W."/>
            <person name="Choi I.-G."/>
        </authorList>
    </citation>
    <scope>NUCLEOTIDE SEQUENCE [LARGE SCALE GENOMIC DNA]</scope>
    <source>
        <strain evidence="1 2">KUC8140</strain>
    </source>
</reference>
<dbReference type="AlphaFoldDB" id="A0A0H2R6R2"/>
<name>A0A0H2R6R2_9AGAM</name>
<sequence length="172" mass="19043">MQGICEYCQTRPCFIFNRFCGKKCAALAVNAGLCIFCHKRENTAGHRFCSKACADSAQFIGGAIHKKKLPQFQPVKRTTKANDTSIPDNALLSRTIFSLSLPKFNGRGGKTPTDELKEKIPSVSSRDLQASDLRHNICSLPGCTRTVSEDMDGHYCSPKHEREASPQSFNEQ</sequence>
<dbReference type="InParanoid" id="A0A0H2R6R2"/>
<evidence type="ECO:0000313" key="1">
    <source>
        <dbReference type="EMBL" id="KLO05183.1"/>
    </source>
</evidence>
<dbReference type="EMBL" id="KQ086349">
    <property type="protein sequence ID" value="KLO05183.1"/>
    <property type="molecule type" value="Genomic_DNA"/>
</dbReference>
<protein>
    <submittedName>
        <fullName evidence="1">Uncharacterized protein</fullName>
    </submittedName>
</protein>
<keyword evidence="2" id="KW-1185">Reference proteome</keyword>
<accession>A0A0H2R6R2</accession>
<evidence type="ECO:0000313" key="2">
    <source>
        <dbReference type="Proteomes" id="UP000053477"/>
    </source>
</evidence>
<gene>
    <name evidence="1" type="ORF">SCHPADRAFT_734427</name>
</gene>
<proteinExistence type="predicted"/>
<organism evidence="1 2">
    <name type="scientific">Schizopora paradoxa</name>
    <dbReference type="NCBI Taxonomy" id="27342"/>
    <lineage>
        <taxon>Eukaryota</taxon>
        <taxon>Fungi</taxon>
        <taxon>Dikarya</taxon>
        <taxon>Basidiomycota</taxon>
        <taxon>Agaricomycotina</taxon>
        <taxon>Agaricomycetes</taxon>
        <taxon>Hymenochaetales</taxon>
        <taxon>Schizoporaceae</taxon>
        <taxon>Schizopora</taxon>
    </lineage>
</organism>
<dbReference type="Proteomes" id="UP000053477">
    <property type="component" value="Unassembled WGS sequence"/>
</dbReference>